<sequence length="422" mass="48120">MKEDKILQMAFQPERWQYAIQKGLDKDINKATLYQLTTPEARALMYQKIRDGKYRIMPPHTALIPKDNGEFRTVYINEPADRILLSIANDLLFELTPEMVHPSCRSYQKGIGCGKVVQEVSRRMCALQTPDVLGFKSDLSKYFDSVPLEFVDAAFDKVEEKYGHSALIDVLRDYYHSDLYFTPEGELHEKYQSLKQGCSVASWLADVILYHIDEKLSQLEGYYARYSDDMLYVGSDYVKAMHILTEELGKMQMKLNPKKVEYLDANHWFKFLGYSIKGSSISLSSTRIKTFQKEIESRSCCRRGATLTTSVNMINRYLYKGYDGHSWATQVLPIINVKEDIDTLSTFILDALRATATGKRRIGGLGFAKEQKVGCISRGRGKNVTTNRAKTPERIDGFMSLGLMRNALLTSRAAYDTLVANL</sequence>
<dbReference type="InterPro" id="IPR043502">
    <property type="entry name" value="DNA/RNA_pol_sf"/>
</dbReference>
<accession>A0A8S5PRN6</accession>
<reference evidence="2" key="1">
    <citation type="journal article" date="2021" name="Proc. Natl. Acad. Sci. U.S.A.">
        <title>A Catalog of Tens of Thousands of Viruses from Human Metagenomes Reveals Hidden Associations with Chronic Diseases.</title>
        <authorList>
            <person name="Tisza M.J."/>
            <person name="Buck C.B."/>
        </authorList>
    </citation>
    <scope>NUCLEOTIDE SEQUENCE</scope>
    <source>
        <strain evidence="2">CtZro7</strain>
    </source>
</reference>
<evidence type="ECO:0000313" key="2">
    <source>
        <dbReference type="EMBL" id="DAE09121.1"/>
    </source>
</evidence>
<dbReference type="CDD" id="cd01646">
    <property type="entry name" value="RT_Bac_retron_I"/>
    <property type="match status" value="1"/>
</dbReference>
<dbReference type="PANTHER" id="PTHR34047">
    <property type="entry name" value="NUCLEAR INTRON MATURASE 1, MITOCHONDRIAL-RELATED"/>
    <property type="match status" value="1"/>
</dbReference>
<dbReference type="PANTHER" id="PTHR34047:SF8">
    <property type="entry name" value="PROTEIN YKFC"/>
    <property type="match status" value="1"/>
</dbReference>
<organism evidence="2">
    <name type="scientific">Siphoviridae sp. ctZro7</name>
    <dbReference type="NCBI Taxonomy" id="2825561"/>
    <lineage>
        <taxon>Viruses</taxon>
        <taxon>Duplodnaviria</taxon>
        <taxon>Heunggongvirae</taxon>
        <taxon>Uroviricota</taxon>
        <taxon>Caudoviricetes</taxon>
    </lineage>
</organism>
<dbReference type="Pfam" id="PF00078">
    <property type="entry name" value="RVT_1"/>
    <property type="match status" value="1"/>
</dbReference>
<dbReference type="InterPro" id="IPR000477">
    <property type="entry name" value="RT_dom"/>
</dbReference>
<proteinExistence type="predicted"/>
<dbReference type="SUPFAM" id="SSF56672">
    <property type="entry name" value="DNA/RNA polymerases"/>
    <property type="match status" value="1"/>
</dbReference>
<dbReference type="EMBL" id="BK015483">
    <property type="protein sequence ID" value="DAE09121.1"/>
    <property type="molecule type" value="Genomic_DNA"/>
</dbReference>
<feature type="domain" description="Reverse transcriptase" evidence="1">
    <location>
        <begin position="45"/>
        <end position="276"/>
    </location>
</feature>
<evidence type="ECO:0000259" key="1">
    <source>
        <dbReference type="PROSITE" id="PS50878"/>
    </source>
</evidence>
<protein>
    <recommendedName>
        <fullName evidence="1">Reverse transcriptase domain-containing protein</fullName>
    </recommendedName>
</protein>
<dbReference type="InterPro" id="IPR051083">
    <property type="entry name" value="GrpII_Intron_Splice-Mob/Def"/>
</dbReference>
<name>A0A8S5PRN6_9CAUD</name>
<dbReference type="PROSITE" id="PS50878">
    <property type="entry name" value="RT_POL"/>
    <property type="match status" value="1"/>
</dbReference>